<dbReference type="Pfam" id="PF13302">
    <property type="entry name" value="Acetyltransf_3"/>
    <property type="match status" value="1"/>
</dbReference>
<dbReference type="EMBL" id="AHKH01000032">
    <property type="protein sequence ID" value="EHQ61671.1"/>
    <property type="molecule type" value="Genomic_DNA"/>
</dbReference>
<name>H3SGW4_9BACL</name>
<keyword evidence="3" id="KW-1185">Reference proteome</keyword>
<dbReference type="PANTHER" id="PTHR43441:SF11">
    <property type="entry name" value="RIBOSOMAL-PROTEIN-SERINE ACETYLTRANSFERASE"/>
    <property type="match status" value="1"/>
</dbReference>
<dbReference type="GO" id="GO:1990189">
    <property type="term" value="F:protein N-terminal-serine acetyltransferase activity"/>
    <property type="evidence" value="ECO:0007669"/>
    <property type="project" value="TreeGrafter"/>
</dbReference>
<gene>
    <name evidence="2" type="ORF">PDENDC454_13847</name>
</gene>
<evidence type="ECO:0000313" key="2">
    <source>
        <dbReference type="EMBL" id="EHQ61671.1"/>
    </source>
</evidence>
<dbReference type="Proteomes" id="UP000003900">
    <property type="component" value="Unassembled WGS sequence"/>
</dbReference>
<dbReference type="AlphaFoldDB" id="H3SGW4"/>
<keyword evidence="2" id="KW-0808">Transferase</keyword>
<dbReference type="InterPro" id="IPR016181">
    <property type="entry name" value="Acyl_CoA_acyltransferase"/>
</dbReference>
<reference evidence="2 3" key="1">
    <citation type="journal article" date="2012" name="J. Bacteriol.">
        <title>Genome Sequence of the Pattern-Forming Social Bacterium Paenibacillus dendritiformis C454 Chiral Morphotype.</title>
        <authorList>
            <person name="Sirota-Madi A."/>
            <person name="Olender T."/>
            <person name="Helman Y."/>
            <person name="Brainis I."/>
            <person name="Finkelshtein A."/>
            <person name="Roth D."/>
            <person name="Hagai E."/>
            <person name="Leshkowitz D."/>
            <person name="Brodsky L."/>
            <person name="Galatenko V."/>
            <person name="Nikolaev V."/>
            <person name="Gutnick D.L."/>
            <person name="Lancet D."/>
            <person name="Ben-Jacob E."/>
        </authorList>
    </citation>
    <scope>NUCLEOTIDE SEQUENCE [LARGE SCALE GENOMIC DNA]</scope>
    <source>
        <strain evidence="2 3">C454</strain>
    </source>
</reference>
<sequence length="196" mass="22948">MDTAFTFQEFPRLETERLLLRAMEERDCSDIFDLYSLEEVVRYTPLEAFQSIQDVIREWNWHQEIFAEQSGLRWVIEDKSSAKVIGTCGFLQYEKAHRRTELGYDLAPPYWGRGVMTEAAQRVLSFGFRDIGVNRIEAKIDPENIASERLLLRLGFQKEGVMRQQEFEKGRYVDIAMFSMLRSEYEAQRLAIGAKA</sequence>
<proteinExistence type="predicted"/>
<dbReference type="InterPro" id="IPR051908">
    <property type="entry name" value="Ribosomal_N-acetyltransferase"/>
</dbReference>
<dbReference type="STRING" id="1131935.PDENDC454_13847"/>
<dbReference type="RefSeq" id="WP_006677268.1">
    <property type="nucleotide sequence ID" value="NZ_AHKH01000032.1"/>
</dbReference>
<dbReference type="SUPFAM" id="SSF55729">
    <property type="entry name" value="Acyl-CoA N-acyltransferases (Nat)"/>
    <property type="match status" value="1"/>
</dbReference>
<protein>
    <submittedName>
        <fullName evidence="2">Ribosomal-protein-alanine N-acetyltransferase</fullName>
    </submittedName>
</protein>
<organism evidence="2 3">
    <name type="scientific">Paenibacillus dendritiformis C454</name>
    <dbReference type="NCBI Taxonomy" id="1131935"/>
    <lineage>
        <taxon>Bacteria</taxon>
        <taxon>Bacillati</taxon>
        <taxon>Bacillota</taxon>
        <taxon>Bacilli</taxon>
        <taxon>Bacillales</taxon>
        <taxon>Paenibacillaceae</taxon>
        <taxon>Paenibacillus</taxon>
    </lineage>
</organism>
<dbReference type="GO" id="GO:0008999">
    <property type="term" value="F:protein-N-terminal-alanine acetyltransferase activity"/>
    <property type="evidence" value="ECO:0007669"/>
    <property type="project" value="TreeGrafter"/>
</dbReference>
<dbReference type="InterPro" id="IPR000182">
    <property type="entry name" value="GNAT_dom"/>
</dbReference>
<dbReference type="PANTHER" id="PTHR43441">
    <property type="entry name" value="RIBOSOMAL-PROTEIN-SERINE ACETYLTRANSFERASE"/>
    <property type="match status" value="1"/>
</dbReference>
<dbReference type="PATRIC" id="fig|1131935.3.peg.2864"/>
<evidence type="ECO:0000313" key="3">
    <source>
        <dbReference type="Proteomes" id="UP000003900"/>
    </source>
</evidence>
<dbReference type="PROSITE" id="PS51186">
    <property type="entry name" value="GNAT"/>
    <property type="match status" value="1"/>
</dbReference>
<dbReference type="Gene3D" id="3.40.630.30">
    <property type="match status" value="1"/>
</dbReference>
<feature type="domain" description="N-acetyltransferase" evidence="1">
    <location>
        <begin position="18"/>
        <end position="182"/>
    </location>
</feature>
<comment type="caution">
    <text evidence="2">The sequence shown here is derived from an EMBL/GenBank/DDBJ whole genome shotgun (WGS) entry which is preliminary data.</text>
</comment>
<evidence type="ECO:0000259" key="1">
    <source>
        <dbReference type="PROSITE" id="PS51186"/>
    </source>
</evidence>
<dbReference type="OrthoDB" id="9785602at2"/>
<dbReference type="GO" id="GO:0005737">
    <property type="term" value="C:cytoplasm"/>
    <property type="evidence" value="ECO:0007669"/>
    <property type="project" value="TreeGrafter"/>
</dbReference>
<accession>H3SGW4</accession>